<keyword evidence="3" id="KW-0472">Membrane</keyword>
<keyword evidence="4" id="KW-0732">Signal</keyword>
<feature type="signal peptide" evidence="4">
    <location>
        <begin position="1"/>
        <end position="19"/>
    </location>
</feature>
<proteinExistence type="inferred from homology"/>
<keyword evidence="3" id="KW-0812">Transmembrane</keyword>
<keyword evidence="3" id="KW-1133">Transmembrane helix</keyword>
<comment type="caution">
    <text evidence="5">The sequence shown here is derived from an EMBL/GenBank/DDBJ whole genome shotgun (WGS) entry which is preliminary data.</text>
</comment>
<accession>A0A2B7YZ48</accession>
<evidence type="ECO:0000256" key="4">
    <source>
        <dbReference type="SAM" id="SignalP"/>
    </source>
</evidence>
<protein>
    <recommendedName>
        <fullName evidence="7">Acid phosphatase</fullName>
    </recommendedName>
</protein>
<evidence type="ECO:0000256" key="3">
    <source>
        <dbReference type="SAM" id="Phobius"/>
    </source>
</evidence>
<evidence type="ECO:0000256" key="2">
    <source>
        <dbReference type="SAM" id="MobiDB-lite"/>
    </source>
</evidence>
<feature type="region of interest" description="Disordered" evidence="2">
    <location>
        <begin position="546"/>
        <end position="595"/>
    </location>
</feature>
<dbReference type="GO" id="GO:0016791">
    <property type="term" value="F:phosphatase activity"/>
    <property type="evidence" value="ECO:0007669"/>
    <property type="project" value="TreeGrafter"/>
</dbReference>
<evidence type="ECO:0000256" key="1">
    <source>
        <dbReference type="ARBA" id="ARBA00005375"/>
    </source>
</evidence>
<evidence type="ECO:0000313" key="5">
    <source>
        <dbReference type="EMBL" id="PGH26956.1"/>
    </source>
</evidence>
<keyword evidence="6" id="KW-1185">Reference proteome</keyword>
<name>A0A2B7YZ48_POLH7</name>
<dbReference type="Pfam" id="PF00328">
    <property type="entry name" value="His_Phos_2"/>
    <property type="match status" value="1"/>
</dbReference>
<dbReference type="EMBL" id="PDNA01000011">
    <property type="protein sequence ID" value="PGH26956.1"/>
    <property type="molecule type" value="Genomic_DNA"/>
</dbReference>
<comment type="similarity">
    <text evidence="1">Belongs to the histidine acid phosphatase family.</text>
</comment>
<dbReference type="InterPro" id="IPR050645">
    <property type="entry name" value="Histidine_acid_phosphatase"/>
</dbReference>
<sequence length="595" mass="65680">MWLWRQLFVFLQYFSLALAEDVLQEKVWGVVAYTFHGDSTAYALSQPRRLTSWGAQQLFGAGIALRDRYLIPSDDISYFGTLIQGISTSYLASDDISVVSMADQFVSASAQAFMQGLYPPTEHLADHSYSDDDAMMVNGTIVDFPLHGYQYPKMVAPTGQDPLHAQLAGHRNCPNHDAATRRYLASDQFPASHESSSFYNDSYDRLLEGAFSPGGANYANSYHIYEYLKYAYLHNPSLRNNVTFEDLTRARHLADQWVFATNGNNTALKADDDHLLVPIAGRMLAYLIFQSLESNYQLRGTKNKLTLLFGSYEPMVAFAALSKLASPRQPNFYSLPSDGASMIFELFSVQPDSVGKYPSSKSDLKVRFYFRNGTNTSDIYTPFTSYPMFGRGLSQISMPYEEFIDEMVNIMMVSSEWCRACGSGTMFCSAYVSKGNSSPNESGSPPSHGSTQSHRLKPAVAGVIGAVVTLVVIGLIGALASVCLGIRLYRNRHRRRSDPGGFKGAGKLHSDPDLTVVGTDNSNAGISINNGGSSQSGDLRHERHGSWELGNKANKRGVKSPDDADITSARASYEYDDDTSRVDPFGEPVKVREHV</sequence>
<dbReference type="Gene3D" id="3.40.50.1240">
    <property type="entry name" value="Phosphoglycerate mutase-like"/>
    <property type="match status" value="1"/>
</dbReference>
<feature type="transmembrane region" description="Helical" evidence="3">
    <location>
        <begin position="459"/>
        <end position="486"/>
    </location>
</feature>
<dbReference type="OrthoDB" id="258392at2759"/>
<dbReference type="InterPro" id="IPR029033">
    <property type="entry name" value="His_PPase_superfam"/>
</dbReference>
<dbReference type="Proteomes" id="UP000224634">
    <property type="component" value="Unassembled WGS sequence"/>
</dbReference>
<gene>
    <name evidence="5" type="ORF">AJ80_01340</name>
</gene>
<dbReference type="AlphaFoldDB" id="A0A2B7YZ48"/>
<dbReference type="PANTHER" id="PTHR11567:SF127">
    <property type="entry name" value="HISTIDINE ACID PHOSPHATASE"/>
    <property type="match status" value="1"/>
</dbReference>
<dbReference type="SUPFAM" id="SSF53254">
    <property type="entry name" value="Phosphoglycerate mutase-like"/>
    <property type="match status" value="1"/>
</dbReference>
<reference evidence="5 6" key="1">
    <citation type="submission" date="2017-10" db="EMBL/GenBank/DDBJ databases">
        <title>Comparative genomics in systemic dimorphic fungi from Ajellomycetaceae.</title>
        <authorList>
            <person name="Munoz J.F."/>
            <person name="Mcewen J.G."/>
            <person name="Clay O.K."/>
            <person name="Cuomo C.A."/>
        </authorList>
    </citation>
    <scope>NUCLEOTIDE SEQUENCE [LARGE SCALE GENOMIC DNA]</scope>
    <source>
        <strain evidence="5 6">UAMH7299</strain>
    </source>
</reference>
<dbReference type="STRING" id="1447883.A0A2B7YZ48"/>
<evidence type="ECO:0008006" key="7">
    <source>
        <dbReference type="Google" id="ProtNLM"/>
    </source>
</evidence>
<feature type="chain" id="PRO_5012225524" description="Acid phosphatase" evidence="4">
    <location>
        <begin position="20"/>
        <end position="595"/>
    </location>
</feature>
<dbReference type="PANTHER" id="PTHR11567">
    <property type="entry name" value="ACID PHOSPHATASE-RELATED"/>
    <property type="match status" value="1"/>
</dbReference>
<dbReference type="InterPro" id="IPR000560">
    <property type="entry name" value="His_Pase_clade-2"/>
</dbReference>
<organism evidence="5 6">
    <name type="scientific">Polytolypa hystricis (strain UAMH7299)</name>
    <dbReference type="NCBI Taxonomy" id="1447883"/>
    <lineage>
        <taxon>Eukaryota</taxon>
        <taxon>Fungi</taxon>
        <taxon>Dikarya</taxon>
        <taxon>Ascomycota</taxon>
        <taxon>Pezizomycotina</taxon>
        <taxon>Eurotiomycetes</taxon>
        <taxon>Eurotiomycetidae</taxon>
        <taxon>Onygenales</taxon>
        <taxon>Onygenales incertae sedis</taxon>
        <taxon>Polytolypa</taxon>
    </lineage>
</organism>
<evidence type="ECO:0000313" key="6">
    <source>
        <dbReference type="Proteomes" id="UP000224634"/>
    </source>
</evidence>